<evidence type="ECO:0000313" key="6">
    <source>
        <dbReference type="Proteomes" id="UP000658720"/>
    </source>
</evidence>
<feature type="region of interest" description="Disordered" evidence="3">
    <location>
        <begin position="1"/>
        <end position="24"/>
    </location>
</feature>
<name>A0ABR9VUW7_9SYNC</name>
<evidence type="ECO:0000256" key="2">
    <source>
        <dbReference type="PROSITE-ProRule" id="PRU00284"/>
    </source>
</evidence>
<keyword evidence="6" id="KW-1185">Reference proteome</keyword>
<gene>
    <name evidence="5" type="ORF">IQ217_15145</name>
</gene>
<accession>A0ABR9VUW7</accession>
<dbReference type="PANTHER" id="PTHR32089:SF114">
    <property type="entry name" value="METHYL-ACCEPTING CHEMOTAXIS PROTEIN MCPB"/>
    <property type="match status" value="1"/>
</dbReference>
<dbReference type="PANTHER" id="PTHR32089">
    <property type="entry name" value="METHYL-ACCEPTING CHEMOTAXIS PROTEIN MCPB"/>
    <property type="match status" value="1"/>
</dbReference>
<dbReference type="Pfam" id="PF00015">
    <property type="entry name" value="MCPsignal"/>
    <property type="match status" value="1"/>
</dbReference>
<protein>
    <submittedName>
        <fullName evidence="5">Chemotaxis protein</fullName>
    </submittedName>
</protein>
<evidence type="ECO:0000259" key="4">
    <source>
        <dbReference type="PROSITE" id="PS50111"/>
    </source>
</evidence>
<dbReference type="EMBL" id="JADEVV010000051">
    <property type="protein sequence ID" value="MBE9255150.1"/>
    <property type="molecule type" value="Genomic_DNA"/>
</dbReference>
<keyword evidence="1 2" id="KW-0807">Transducer</keyword>
<evidence type="ECO:0000256" key="3">
    <source>
        <dbReference type="SAM" id="MobiDB-lite"/>
    </source>
</evidence>
<proteinExistence type="predicted"/>
<dbReference type="Proteomes" id="UP000658720">
    <property type="component" value="Unassembled WGS sequence"/>
</dbReference>
<evidence type="ECO:0000313" key="5">
    <source>
        <dbReference type="EMBL" id="MBE9255150.1"/>
    </source>
</evidence>
<dbReference type="PROSITE" id="PS50111">
    <property type="entry name" value="CHEMOTAXIS_TRANSDUC_2"/>
    <property type="match status" value="1"/>
</dbReference>
<dbReference type="Gene3D" id="1.10.287.950">
    <property type="entry name" value="Methyl-accepting chemotaxis protein"/>
    <property type="match status" value="1"/>
</dbReference>
<organism evidence="5 6">
    <name type="scientific">Synechocystis salina LEGE 00031</name>
    <dbReference type="NCBI Taxonomy" id="1828736"/>
    <lineage>
        <taxon>Bacteria</taxon>
        <taxon>Bacillati</taxon>
        <taxon>Cyanobacteriota</taxon>
        <taxon>Cyanophyceae</taxon>
        <taxon>Synechococcales</taxon>
        <taxon>Merismopediaceae</taxon>
        <taxon>Synechocystis</taxon>
    </lineage>
</organism>
<evidence type="ECO:0000256" key="1">
    <source>
        <dbReference type="ARBA" id="ARBA00023224"/>
    </source>
</evidence>
<dbReference type="SUPFAM" id="SSF58104">
    <property type="entry name" value="Methyl-accepting chemotaxis protein (MCP) signaling domain"/>
    <property type="match status" value="1"/>
</dbReference>
<feature type="domain" description="Methyl-accepting transducer" evidence="4">
    <location>
        <begin position="1"/>
        <end position="163"/>
    </location>
</feature>
<sequence length="163" mass="17576">MPTIASENQPSKDQRAVLSGQISQGQAESLQTMRSVRSTMATTGEQLENLDSSTQEIANAINLIRQFAAQTHLLALKASIEAARAGEEGRGFSVIADEVRSLAAQSAEATAAMEALIVTIQSQARELTSSIKASNQQLNSHNQQLETNQQYWQQLAATLLPHS</sequence>
<dbReference type="InterPro" id="IPR004089">
    <property type="entry name" value="MCPsignal_dom"/>
</dbReference>
<comment type="caution">
    <text evidence="5">The sequence shown here is derived from an EMBL/GenBank/DDBJ whole genome shotgun (WGS) entry which is preliminary data.</text>
</comment>
<reference evidence="5 6" key="1">
    <citation type="submission" date="2020-10" db="EMBL/GenBank/DDBJ databases">
        <authorList>
            <person name="Castelo-Branco R."/>
            <person name="Eusebio N."/>
            <person name="Adriana R."/>
            <person name="Vieira A."/>
            <person name="Brugerolle De Fraissinette N."/>
            <person name="Rezende De Castro R."/>
            <person name="Schneider M.P."/>
            <person name="Vasconcelos V."/>
            <person name="Leao P.N."/>
        </authorList>
    </citation>
    <scope>NUCLEOTIDE SEQUENCE [LARGE SCALE GENOMIC DNA]</scope>
    <source>
        <strain evidence="5 6">LEGE 00031</strain>
    </source>
</reference>